<dbReference type="SUPFAM" id="SSF50129">
    <property type="entry name" value="GroES-like"/>
    <property type="match status" value="1"/>
</dbReference>
<evidence type="ECO:0000256" key="3">
    <source>
        <dbReference type="ARBA" id="ARBA00023002"/>
    </source>
</evidence>
<dbReference type="CDD" id="cd08236">
    <property type="entry name" value="sugar_DH"/>
    <property type="match status" value="1"/>
</dbReference>
<dbReference type="PANTHER" id="PTHR43401:SF2">
    <property type="entry name" value="L-THREONINE 3-DEHYDROGENASE"/>
    <property type="match status" value="1"/>
</dbReference>
<evidence type="ECO:0000256" key="2">
    <source>
        <dbReference type="ARBA" id="ARBA00022833"/>
    </source>
</evidence>
<dbReference type="RefSeq" id="WP_091835571.1">
    <property type="nucleotide sequence ID" value="NZ_FNZK01000027.1"/>
</dbReference>
<feature type="domain" description="Enoyl reductase (ER)" evidence="5">
    <location>
        <begin position="11"/>
        <end position="341"/>
    </location>
</feature>
<dbReference type="GO" id="GO:0016491">
    <property type="term" value="F:oxidoreductase activity"/>
    <property type="evidence" value="ECO:0007669"/>
    <property type="project" value="UniProtKB-KW"/>
</dbReference>
<evidence type="ECO:0000256" key="1">
    <source>
        <dbReference type="ARBA" id="ARBA00022723"/>
    </source>
</evidence>
<dbReference type="InterPro" id="IPR050129">
    <property type="entry name" value="Zn_alcohol_dh"/>
</dbReference>
<evidence type="ECO:0000259" key="5">
    <source>
        <dbReference type="SMART" id="SM00829"/>
    </source>
</evidence>
<dbReference type="InterPro" id="IPR011032">
    <property type="entry name" value="GroES-like_sf"/>
</dbReference>
<dbReference type="InterPro" id="IPR013149">
    <property type="entry name" value="ADH-like_C"/>
</dbReference>
<dbReference type="Proteomes" id="UP000199662">
    <property type="component" value="Unassembled WGS sequence"/>
</dbReference>
<comment type="cofactor">
    <cofactor evidence="4">
        <name>Zn(2+)</name>
        <dbReference type="ChEBI" id="CHEBI:29105"/>
    </cofactor>
</comment>
<dbReference type="Gene3D" id="3.40.50.720">
    <property type="entry name" value="NAD(P)-binding Rossmann-like Domain"/>
    <property type="match status" value="1"/>
</dbReference>
<dbReference type="EMBL" id="FNZK01000027">
    <property type="protein sequence ID" value="SEJ94650.1"/>
    <property type="molecule type" value="Genomic_DNA"/>
</dbReference>
<gene>
    <name evidence="6" type="ORF">SAMN05660742_12738</name>
</gene>
<keyword evidence="3" id="KW-0560">Oxidoreductase</keyword>
<dbReference type="InterPro" id="IPR036291">
    <property type="entry name" value="NAD(P)-bd_dom_sf"/>
</dbReference>
<evidence type="ECO:0000256" key="4">
    <source>
        <dbReference type="RuleBase" id="RU361277"/>
    </source>
</evidence>
<dbReference type="Pfam" id="PF00107">
    <property type="entry name" value="ADH_zinc_N"/>
    <property type="match status" value="1"/>
</dbReference>
<dbReference type="InterPro" id="IPR013154">
    <property type="entry name" value="ADH-like_N"/>
</dbReference>
<dbReference type="InterPro" id="IPR002328">
    <property type="entry name" value="ADH_Zn_CS"/>
</dbReference>
<comment type="similarity">
    <text evidence="4">Belongs to the zinc-containing alcohol dehydrogenase family.</text>
</comment>
<sequence length="347" mass="37758">MKTMKALLVEGVKELVYKDVPIPQVKENEVLIKVHACGICGSDIPRAKDGGVHSYPIIIGHEFSGEITELGTQVKNVKKGDRVTAAPLIPCYTCDNCAKGKPAMCMNYSFIGSRQNGAMAEYVVVPARNVVPIADNVSYEQAACIEPITVAIHGIERVKQLDSGKSAIVYGCGTIGILTLQCLKAKGIEQVYVIDIDEAKLTLAKKLGAYKTINSGKVNVTAYFEEHGKVDYAFETAGVNALQTQILTLVKKNGHVVYIGTAQRDITIPASTFELILRGELNITGSWMSYSAPFPGNEWTAAVEYLKSGKVKVDEIITHTFPLSAGYEAFDTLLAKEKKTLKVMYIM</sequence>
<dbReference type="PROSITE" id="PS00059">
    <property type="entry name" value="ADH_ZINC"/>
    <property type="match status" value="1"/>
</dbReference>
<dbReference type="Gene3D" id="3.90.180.10">
    <property type="entry name" value="Medium-chain alcohol dehydrogenases, catalytic domain"/>
    <property type="match status" value="1"/>
</dbReference>
<keyword evidence="1 4" id="KW-0479">Metal-binding</keyword>
<dbReference type="STRING" id="84035.SAMN05660742_12738"/>
<evidence type="ECO:0000313" key="6">
    <source>
        <dbReference type="EMBL" id="SEJ94650.1"/>
    </source>
</evidence>
<keyword evidence="7" id="KW-1185">Reference proteome</keyword>
<dbReference type="SMART" id="SM00829">
    <property type="entry name" value="PKS_ER"/>
    <property type="match status" value="1"/>
</dbReference>
<proteinExistence type="inferred from homology"/>
<dbReference type="AlphaFoldDB" id="A0A1H7D675"/>
<name>A0A1H7D675_9FIRM</name>
<protein>
    <submittedName>
        <fullName evidence="6">Galactitol-1-phosphate 5-dehydrogenase</fullName>
    </submittedName>
</protein>
<dbReference type="PANTHER" id="PTHR43401">
    <property type="entry name" value="L-THREONINE 3-DEHYDROGENASE"/>
    <property type="match status" value="1"/>
</dbReference>
<accession>A0A1H7D675</accession>
<reference evidence="6 7" key="1">
    <citation type="submission" date="2016-10" db="EMBL/GenBank/DDBJ databases">
        <authorList>
            <person name="de Groot N.N."/>
        </authorList>
    </citation>
    <scope>NUCLEOTIDE SEQUENCE [LARGE SCALE GENOMIC DNA]</scope>
    <source>
        <strain evidence="6 7">DSM 2179</strain>
    </source>
</reference>
<evidence type="ECO:0000313" key="7">
    <source>
        <dbReference type="Proteomes" id="UP000199662"/>
    </source>
</evidence>
<keyword evidence="2 4" id="KW-0862">Zinc</keyword>
<dbReference type="InterPro" id="IPR020843">
    <property type="entry name" value="ER"/>
</dbReference>
<dbReference type="SUPFAM" id="SSF51735">
    <property type="entry name" value="NAD(P)-binding Rossmann-fold domains"/>
    <property type="match status" value="1"/>
</dbReference>
<dbReference type="GO" id="GO:0008270">
    <property type="term" value="F:zinc ion binding"/>
    <property type="evidence" value="ECO:0007669"/>
    <property type="project" value="InterPro"/>
</dbReference>
<dbReference type="Pfam" id="PF08240">
    <property type="entry name" value="ADH_N"/>
    <property type="match status" value="1"/>
</dbReference>
<organism evidence="6 7">
    <name type="scientific">Propionispira arboris</name>
    <dbReference type="NCBI Taxonomy" id="84035"/>
    <lineage>
        <taxon>Bacteria</taxon>
        <taxon>Bacillati</taxon>
        <taxon>Bacillota</taxon>
        <taxon>Negativicutes</taxon>
        <taxon>Selenomonadales</taxon>
        <taxon>Selenomonadaceae</taxon>
        <taxon>Propionispira</taxon>
    </lineage>
</organism>